<organism evidence="2 3">
    <name type="scientific">Lentinula detonsa</name>
    <dbReference type="NCBI Taxonomy" id="2804962"/>
    <lineage>
        <taxon>Eukaryota</taxon>
        <taxon>Fungi</taxon>
        <taxon>Dikarya</taxon>
        <taxon>Basidiomycota</taxon>
        <taxon>Agaricomycotina</taxon>
        <taxon>Agaricomycetes</taxon>
        <taxon>Agaricomycetidae</taxon>
        <taxon>Agaricales</taxon>
        <taxon>Marasmiineae</taxon>
        <taxon>Omphalotaceae</taxon>
        <taxon>Lentinula</taxon>
    </lineage>
</organism>
<sequence length="68" mass="7715">LKPKELLQTLPEKWNPLSVLPKDHEPDELHPPDINEGITFDHRITTRGSLADAFRIFTQGETSNAIPQ</sequence>
<dbReference type="Proteomes" id="UP001142393">
    <property type="component" value="Unassembled WGS sequence"/>
</dbReference>
<feature type="non-terminal residue" evidence="2">
    <location>
        <position position="68"/>
    </location>
</feature>
<feature type="region of interest" description="Disordered" evidence="1">
    <location>
        <begin position="17"/>
        <end position="37"/>
    </location>
</feature>
<dbReference type="AlphaFoldDB" id="A0A9W8P1T6"/>
<name>A0A9W8P1T6_9AGAR</name>
<proteinExistence type="predicted"/>
<feature type="non-terminal residue" evidence="2">
    <location>
        <position position="1"/>
    </location>
</feature>
<accession>A0A9W8P1T6</accession>
<keyword evidence="3" id="KW-1185">Reference proteome</keyword>
<gene>
    <name evidence="2" type="ORF">DFH05DRAFT_1372916</name>
</gene>
<dbReference type="EMBL" id="JANVFU010000006">
    <property type="protein sequence ID" value="KAJ3744964.1"/>
    <property type="molecule type" value="Genomic_DNA"/>
</dbReference>
<comment type="caution">
    <text evidence="2">The sequence shown here is derived from an EMBL/GenBank/DDBJ whole genome shotgun (WGS) entry which is preliminary data.</text>
</comment>
<reference evidence="2 3" key="1">
    <citation type="journal article" date="2023" name="Proc. Natl. Acad. Sci. U.S.A.">
        <title>A global phylogenomic analysis of the shiitake genus Lentinula.</title>
        <authorList>
            <person name="Sierra-Patev S."/>
            <person name="Min B."/>
            <person name="Naranjo-Ortiz M."/>
            <person name="Looney B."/>
            <person name="Konkel Z."/>
            <person name="Slot J.C."/>
            <person name="Sakamoto Y."/>
            <person name="Steenwyk J.L."/>
            <person name="Rokas A."/>
            <person name="Carro J."/>
            <person name="Camarero S."/>
            <person name="Ferreira P."/>
            <person name="Molpeceres G."/>
            <person name="Ruiz-Duenas F.J."/>
            <person name="Serrano A."/>
            <person name="Henrissat B."/>
            <person name="Drula E."/>
            <person name="Hughes K.W."/>
            <person name="Mata J.L."/>
            <person name="Ishikawa N.K."/>
            <person name="Vargas-Isla R."/>
            <person name="Ushijima S."/>
            <person name="Smith C.A."/>
            <person name="Donoghue J."/>
            <person name="Ahrendt S."/>
            <person name="Andreopoulos W."/>
            <person name="He G."/>
            <person name="LaButti K."/>
            <person name="Lipzen A."/>
            <person name="Ng V."/>
            <person name="Riley R."/>
            <person name="Sandor L."/>
            <person name="Barry K."/>
            <person name="Martinez A.T."/>
            <person name="Xiao Y."/>
            <person name="Gibbons J.G."/>
            <person name="Terashima K."/>
            <person name="Grigoriev I.V."/>
            <person name="Hibbett D."/>
        </authorList>
    </citation>
    <scope>NUCLEOTIDE SEQUENCE [LARGE SCALE GENOMIC DNA]</scope>
    <source>
        <strain evidence="2 3">TFB7810</strain>
    </source>
</reference>
<evidence type="ECO:0000313" key="2">
    <source>
        <dbReference type="EMBL" id="KAJ3744964.1"/>
    </source>
</evidence>
<feature type="compositionally biased region" description="Basic and acidic residues" evidence="1">
    <location>
        <begin position="21"/>
        <end position="37"/>
    </location>
</feature>
<protein>
    <submittedName>
        <fullName evidence="2">Uncharacterized protein</fullName>
    </submittedName>
</protein>
<evidence type="ECO:0000313" key="3">
    <source>
        <dbReference type="Proteomes" id="UP001142393"/>
    </source>
</evidence>
<evidence type="ECO:0000256" key="1">
    <source>
        <dbReference type="SAM" id="MobiDB-lite"/>
    </source>
</evidence>